<dbReference type="GeneID" id="87892348"/>
<evidence type="ECO:0000313" key="2">
    <source>
        <dbReference type="Proteomes" id="UP001322138"/>
    </source>
</evidence>
<evidence type="ECO:0000313" key="1">
    <source>
        <dbReference type="EMBL" id="KAK4640590.1"/>
    </source>
</evidence>
<protein>
    <submittedName>
        <fullName evidence="1">Uncharacterized protein</fullName>
    </submittedName>
</protein>
<name>A0ABR0F9C3_9PEZI</name>
<gene>
    <name evidence="1" type="ORF">QC761_0093530</name>
</gene>
<accession>A0ABR0F9C3</accession>
<dbReference type="EMBL" id="JAFFGZ010000008">
    <property type="protein sequence ID" value="KAK4640590.1"/>
    <property type="molecule type" value="Genomic_DNA"/>
</dbReference>
<reference evidence="1 2" key="1">
    <citation type="journal article" date="2023" name="bioRxiv">
        <title>High-quality genome assemblies of four members of thePodospora anserinaspecies complex.</title>
        <authorList>
            <person name="Ament-Velasquez S.L."/>
            <person name="Vogan A.A."/>
            <person name="Wallerman O."/>
            <person name="Hartmann F."/>
            <person name="Gautier V."/>
            <person name="Silar P."/>
            <person name="Giraud T."/>
            <person name="Johannesson H."/>
        </authorList>
    </citation>
    <scope>NUCLEOTIDE SEQUENCE [LARGE SCALE GENOMIC DNA]</scope>
    <source>
        <strain evidence="1 2">CBS 112042</strain>
    </source>
</reference>
<dbReference type="Proteomes" id="UP001322138">
    <property type="component" value="Unassembled WGS sequence"/>
</dbReference>
<proteinExistence type="predicted"/>
<sequence>MQGTPPTPEGMDAICGLTPLVERREWKPCEVSSQSHSESCGRKKGQYVRAELNKPMRCQEVC</sequence>
<organism evidence="1 2">
    <name type="scientific">Podospora bellae-mahoneyi</name>
    <dbReference type="NCBI Taxonomy" id="2093777"/>
    <lineage>
        <taxon>Eukaryota</taxon>
        <taxon>Fungi</taxon>
        <taxon>Dikarya</taxon>
        <taxon>Ascomycota</taxon>
        <taxon>Pezizomycotina</taxon>
        <taxon>Sordariomycetes</taxon>
        <taxon>Sordariomycetidae</taxon>
        <taxon>Sordariales</taxon>
        <taxon>Podosporaceae</taxon>
        <taxon>Podospora</taxon>
    </lineage>
</organism>
<dbReference type="RefSeq" id="XP_062729566.1">
    <property type="nucleotide sequence ID" value="XM_062872990.1"/>
</dbReference>
<keyword evidence="2" id="KW-1185">Reference proteome</keyword>
<comment type="caution">
    <text evidence="1">The sequence shown here is derived from an EMBL/GenBank/DDBJ whole genome shotgun (WGS) entry which is preliminary data.</text>
</comment>